<evidence type="ECO:0000313" key="1">
    <source>
        <dbReference type="EMBL" id="BBL78431.1"/>
    </source>
</evidence>
<proteinExistence type="predicted"/>
<evidence type="ECO:0000313" key="2">
    <source>
        <dbReference type="Proteomes" id="UP000318065"/>
    </source>
</evidence>
<keyword evidence="2" id="KW-1185">Reference proteome</keyword>
<reference evidence="1" key="1">
    <citation type="journal article" date="2019" name="Microbiol. Resour. Announc.">
        <title>Complete Genome Sequence of Rubrobacter xylanophilus Strain AA3-22, Isolated from Arima Onsen in Japan.</title>
        <authorList>
            <person name="Tomariguchi N."/>
            <person name="Miyazaki K."/>
        </authorList>
    </citation>
    <scope>NUCLEOTIDE SEQUENCE [LARGE SCALE GENOMIC DNA]</scope>
    <source>
        <strain evidence="1">AA3-22</strain>
    </source>
</reference>
<dbReference type="EMBL" id="AP019791">
    <property type="protein sequence ID" value="BBL78431.1"/>
    <property type="molecule type" value="Genomic_DNA"/>
</dbReference>
<name>A0A510HEQ9_9ACTN</name>
<protein>
    <submittedName>
        <fullName evidence="1">Uncharacterized protein</fullName>
    </submittedName>
</protein>
<gene>
    <name evidence="1" type="ORF">RxyAA322_02850</name>
</gene>
<organism evidence="1 2">
    <name type="scientific">Rubrobacter xylanophilus</name>
    <dbReference type="NCBI Taxonomy" id="49319"/>
    <lineage>
        <taxon>Bacteria</taxon>
        <taxon>Bacillati</taxon>
        <taxon>Actinomycetota</taxon>
        <taxon>Rubrobacteria</taxon>
        <taxon>Rubrobacterales</taxon>
        <taxon>Rubrobacteraceae</taxon>
        <taxon>Rubrobacter</taxon>
    </lineage>
</organism>
<dbReference type="AlphaFoldDB" id="A0A510HEQ9"/>
<sequence length="65" mass="7043">MPLSRGCRSTVIGPSLPCELSRRAIDVRLVPWLSPKALCGRSGYYLYSEVSLSEPGDGLIGEEFG</sequence>
<dbReference type="Proteomes" id="UP000318065">
    <property type="component" value="Chromosome"/>
</dbReference>
<accession>A0A510HEQ9</accession>